<dbReference type="AlphaFoldDB" id="A0AAD7YLG6"/>
<dbReference type="GO" id="GO:0071897">
    <property type="term" value="P:DNA biosynthetic process"/>
    <property type="evidence" value="ECO:0007669"/>
    <property type="project" value="UniProtKB-ARBA"/>
</dbReference>
<dbReference type="EMBL" id="JARGEI010000014">
    <property type="protein sequence ID" value="KAJ8720281.1"/>
    <property type="molecule type" value="Genomic_DNA"/>
</dbReference>
<feature type="domain" description="Reverse transcriptase" evidence="1">
    <location>
        <begin position="500"/>
        <end position="783"/>
    </location>
</feature>
<dbReference type="GO" id="GO:0003824">
    <property type="term" value="F:catalytic activity"/>
    <property type="evidence" value="ECO:0007669"/>
    <property type="project" value="InterPro"/>
</dbReference>
<dbReference type="InterPro" id="IPR036691">
    <property type="entry name" value="Endo/exonu/phosph_ase_sf"/>
</dbReference>
<organism evidence="2 3">
    <name type="scientific">Mythimna separata</name>
    <name type="common">Oriental armyworm</name>
    <name type="synonym">Pseudaletia separata</name>
    <dbReference type="NCBI Taxonomy" id="271217"/>
    <lineage>
        <taxon>Eukaryota</taxon>
        <taxon>Metazoa</taxon>
        <taxon>Ecdysozoa</taxon>
        <taxon>Arthropoda</taxon>
        <taxon>Hexapoda</taxon>
        <taxon>Insecta</taxon>
        <taxon>Pterygota</taxon>
        <taxon>Neoptera</taxon>
        <taxon>Endopterygota</taxon>
        <taxon>Lepidoptera</taxon>
        <taxon>Glossata</taxon>
        <taxon>Ditrysia</taxon>
        <taxon>Noctuoidea</taxon>
        <taxon>Noctuidae</taxon>
        <taxon>Noctuinae</taxon>
        <taxon>Hadenini</taxon>
        <taxon>Mythimna</taxon>
    </lineage>
</organism>
<proteinExistence type="predicted"/>
<dbReference type="Proteomes" id="UP001231518">
    <property type="component" value="Chromosome 3"/>
</dbReference>
<dbReference type="PANTHER" id="PTHR47510:SF3">
    <property type="entry name" value="ENDO_EXONUCLEASE_PHOSPHATASE DOMAIN-CONTAINING PROTEIN"/>
    <property type="match status" value="1"/>
</dbReference>
<dbReference type="SUPFAM" id="SSF56219">
    <property type="entry name" value="DNase I-like"/>
    <property type="match status" value="1"/>
</dbReference>
<name>A0AAD7YLG6_MYTSE</name>
<dbReference type="InterPro" id="IPR043502">
    <property type="entry name" value="DNA/RNA_pol_sf"/>
</dbReference>
<dbReference type="Pfam" id="PF00078">
    <property type="entry name" value="RVT_1"/>
    <property type="match status" value="1"/>
</dbReference>
<dbReference type="InterPro" id="IPR000477">
    <property type="entry name" value="RT_dom"/>
</dbReference>
<keyword evidence="3" id="KW-1185">Reference proteome</keyword>
<dbReference type="PANTHER" id="PTHR47510">
    <property type="entry name" value="REVERSE TRANSCRIPTASE DOMAIN-CONTAINING PROTEIN"/>
    <property type="match status" value="1"/>
</dbReference>
<dbReference type="Pfam" id="PF03372">
    <property type="entry name" value="Exo_endo_phos"/>
    <property type="match status" value="1"/>
</dbReference>
<protein>
    <recommendedName>
        <fullName evidence="1">Reverse transcriptase domain-containing protein</fullName>
    </recommendedName>
</protein>
<evidence type="ECO:0000259" key="1">
    <source>
        <dbReference type="PROSITE" id="PS50878"/>
    </source>
</evidence>
<dbReference type="SUPFAM" id="SSF56672">
    <property type="entry name" value="DNA/RNA polymerases"/>
    <property type="match status" value="1"/>
</dbReference>
<dbReference type="CDD" id="cd01650">
    <property type="entry name" value="RT_nLTR_like"/>
    <property type="match status" value="1"/>
</dbReference>
<gene>
    <name evidence="2" type="ORF">PYW07_012324</name>
</gene>
<dbReference type="InterPro" id="IPR005135">
    <property type="entry name" value="Endo/exonuclease/phosphatase"/>
</dbReference>
<accession>A0AAD7YLG6</accession>
<dbReference type="PROSITE" id="PS50878">
    <property type="entry name" value="RT_POL"/>
    <property type="match status" value="1"/>
</dbReference>
<sequence length="976" mass="110963">MTNHLICDLDSFSVSESKICNIEDCKYHLPSSDKTLTLLTQNIRSINRNMTGFEVLLQDLDLSCDIIVLTECWLSKQTTNLPSLDGYYSYRSHRNINQNDGVVVYIKNNLRTIKEEPVFLDSNCLIIKIVPDTVVMAIYRPPSQNIDRFLESLDTNLKILTSFKNIILLGDININIASGKTDTNVHNYLNICSFHGLLPAHYHPTHQSGSCLDHIILKSKNPSKTLVTNSTLTDHQAVLLTLQISSPRKNCMRSCTKINMTNLENDIRCINLDPVYNSDDANSSLNYLINSLQSAIKKNTFTKTMPRKYSCIKPWITPGLVRCIRHRDRLHLKLKLAPDDEGLSITYKRYRNFCNNLLKKLKNQYDKNELQKAGKNSKLVWKFVKSYTFLSKKPEPPLDLLLSDINPTEAINKANSFFVNVGKKLAEKSLNTSIISQHNSTTSSSTLNSFVLLDTDVDEVVRIISGLKDVCATGWDGIPNNILKSFKYLLAPPLTHIFQLCLSKGIFPKLLKKAVVTPVFKSGDKTSVNNYRPISVLTGLSKILEKMINSRLIKYLEDNRLLSDNQFGFRAKRSTSQAVHHLTNYITTNLDNGMHTIGIFLDLAKAFDTISCSLLLHKLETLGIRGEQLLLFSDYISDRHQCLKIGQYTSSDLKNSSFGIPQGSILGPTLFLIYINELCSLSLQNGVIMSYADDTALLFSGRSRVEVYEYAQNGFNIVSNWLQKNLLSLNADKTNYLLFTMRNANISLTNLNIHAHNCTYADTACTCPTLVKADHVKYLGVTIDTNLNFRKHIELLCTRVRKLIYVFKNLRNVADYKLIKQVYLALCQSILTYCITSWGGAAKTILLPLERAQRAILKVATFRPFRFPTHELYAACNVLTVRQLFILNVVLHQHSALPFDPVPSDRRRKYSVCIKPQTKHAFAKRFYVFLGPFLYNRLNKVLSIYNVRYKECSKMLSEHLVILNYTDTEQLLEILT</sequence>
<comment type="caution">
    <text evidence="2">The sequence shown here is derived from an EMBL/GenBank/DDBJ whole genome shotgun (WGS) entry which is preliminary data.</text>
</comment>
<dbReference type="Gene3D" id="3.60.10.10">
    <property type="entry name" value="Endonuclease/exonuclease/phosphatase"/>
    <property type="match status" value="1"/>
</dbReference>
<evidence type="ECO:0000313" key="3">
    <source>
        <dbReference type="Proteomes" id="UP001231518"/>
    </source>
</evidence>
<reference evidence="2" key="1">
    <citation type="submission" date="2023-03" db="EMBL/GenBank/DDBJ databases">
        <title>Chromosome-level genomes of two armyworms, Mythimna separata and Mythimna loreyi, provide insights into the biosynthesis and reception of sex pheromones.</title>
        <authorList>
            <person name="Zhao H."/>
        </authorList>
    </citation>
    <scope>NUCLEOTIDE SEQUENCE</scope>
    <source>
        <strain evidence="2">BeijingLab</strain>
        <tissue evidence="2">Pupa</tissue>
    </source>
</reference>
<evidence type="ECO:0000313" key="2">
    <source>
        <dbReference type="EMBL" id="KAJ8720281.1"/>
    </source>
</evidence>